<feature type="site" description="Important for catalysis" evidence="7">
    <location>
        <position position="146"/>
    </location>
</feature>
<dbReference type="HOGENOM" id="CLU_025763_1_2_9"/>
<dbReference type="KEGG" id="dgi:Desgi_4597"/>
<dbReference type="InterPro" id="IPR036291">
    <property type="entry name" value="NAD(P)-bd_dom_sf"/>
</dbReference>
<dbReference type="Gene3D" id="3.40.50.10860">
    <property type="entry name" value="Leucine Dehydrogenase, chain A, domain 1"/>
    <property type="match status" value="1"/>
</dbReference>
<dbReference type="SMART" id="SM00839">
    <property type="entry name" value="ELFV_dehydrog"/>
    <property type="match status" value="1"/>
</dbReference>
<dbReference type="FunFam" id="3.40.50.10860:FF:000003">
    <property type="entry name" value="Glutamate dehydrogenase"/>
    <property type="match status" value="1"/>
</dbReference>
<dbReference type="eggNOG" id="COG0334">
    <property type="taxonomic scope" value="Bacteria"/>
</dbReference>
<dbReference type="PROSITE" id="PS00074">
    <property type="entry name" value="GLFV_DEHYDROGENASE"/>
    <property type="match status" value="1"/>
</dbReference>
<protein>
    <recommendedName>
        <fullName evidence="2 4">Glutamate dehydrogenase</fullName>
    </recommendedName>
</protein>
<dbReference type="InterPro" id="IPR033922">
    <property type="entry name" value="NAD_bind_Glu_DH"/>
</dbReference>
<dbReference type="GO" id="GO:0000166">
    <property type="term" value="F:nucleotide binding"/>
    <property type="evidence" value="ECO:0007669"/>
    <property type="project" value="UniProtKB-KW"/>
</dbReference>
<dbReference type="PANTHER" id="PTHR11606:SF13">
    <property type="entry name" value="GLUTAMATE DEHYDROGENASE 1, MITOCHONDRIAL"/>
    <property type="match status" value="1"/>
</dbReference>
<feature type="binding site" evidence="6">
    <location>
        <position position="94"/>
    </location>
    <ligand>
        <name>substrate</name>
    </ligand>
</feature>
<feature type="active site" description="Proton donor" evidence="5">
    <location>
        <position position="106"/>
    </location>
</feature>
<dbReference type="InterPro" id="IPR046346">
    <property type="entry name" value="Aminoacid_DH-like_N_sf"/>
</dbReference>
<dbReference type="GO" id="GO:0004352">
    <property type="term" value="F:glutamate dehydrogenase (NAD+) activity"/>
    <property type="evidence" value="ECO:0007669"/>
    <property type="project" value="TreeGrafter"/>
</dbReference>
<sequence>MTKKINNYEIVKGLIDATVKKMSLNRSVYNILSEPQNVVEVAIPVQMDDGSINVIKGYRSQHNNALGPYKGGIRFHQDVDIDEVKALSAWMTLKCALLNVPFGGSKGGVVVDPRELSPGELERLSRGYIRAISPILGMDIDIPAPDVGTDGRVMGWMLDEFSRYKNYGEFGMITGKPIIVGGSLGRVEATSRGAMFIIREAARAMGINMKGAEVVVQGFGNVGGNAVKILHEVGCRILAVSDVYGGVYNPKGLDVPSLQEYYAQNGTLKDFPGSQNIGNKELLTLKCDILVPAAVENQITGQNAANINAKIVAEAANGPTTPDADKILAERKILVLPDVLTNAGGVTVSYFEWVQNRYGYYWSEDEVNDRLERKMVEAFNTIYSLYRNRKDVDMRGAAYMVAIERIYEAMRVRGWLGHQVQPEVKREVKFA</sequence>
<dbReference type="InterPro" id="IPR033524">
    <property type="entry name" value="Glu/Leu/Phe/Val_DH_AS"/>
</dbReference>
<dbReference type="SUPFAM" id="SSF51735">
    <property type="entry name" value="NAD(P)-binding Rossmann-fold domains"/>
    <property type="match status" value="1"/>
</dbReference>
<organism evidence="10 11">
    <name type="scientific">Desulfoscipio gibsoniae DSM 7213</name>
    <dbReference type="NCBI Taxonomy" id="767817"/>
    <lineage>
        <taxon>Bacteria</taxon>
        <taxon>Bacillati</taxon>
        <taxon>Bacillota</taxon>
        <taxon>Clostridia</taxon>
        <taxon>Eubacteriales</taxon>
        <taxon>Desulfallaceae</taxon>
        <taxon>Desulfoscipio</taxon>
    </lineage>
</organism>
<evidence type="ECO:0000313" key="11">
    <source>
        <dbReference type="Proteomes" id="UP000013520"/>
    </source>
</evidence>
<feature type="binding site" evidence="6">
    <location>
        <position position="221"/>
    </location>
    <ligand>
        <name>NAD(+)</name>
        <dbReference type="ChEBI" id="CHEBI:57540"/>
    </ligand>
</feature>
<dbReference type="PRINTS" id="PR00082">
    <property type="entry name" value="GLFDHDRGNASE"/>
</dbReference>
<dbReference type="Pfam" id="PF02812">
    <property type="entry name" value="ELFV_dehydrog_N"/>
    <property type="match status" value="1"/>
</dbReference>
<evidence type="ECO:0000259" key="9">
    <source>
        <dbReference type="SMART" id="SM00839"/>
    </source>
</evidence>
<dbReference type="InterPro" id="IPR006096">
    <property type="entry name" value="Glu/Leu/Phe/Val/Trp_DH_C"/>
</dbReference>
<dbReference type="PIRSF" id="PIRSF000185">
    <property type="entry name" value="Glu_DH"/>
    <property type="match status" value="1"/>
</dbReference>
<dbReference type="Pfam" id="PF00208">
    <property type="entry name" value="ELFV_dehydrog"/>
    <property type="match status" value="1"/>
</dbReference>
<evidence type="ECO:0000256" key="4">
    <source>
        <dbReference type="PIRNR" id="PIRNR000185"/>
    </source>
</evidence>
<dbReference type="Proteomes" id="UP000013520">
    <property type="component" value="Chromosome"/>
</dbReference>
<comment type="similarity">
    <text evidence="1 4 8">Belongs to the Glu/Leu/Phe/Val dehydrogenases family.</text>
</comment>
<proteinExistence type="inferred from homology"/>
<reference evidence="10 11" key="1">
    <citation type="submission" date="2012-01" db="EMBL/GenBank/DDBJ databases">
        <title>Complete sequence of Desulfotomaculum gibsoniae DSM 7213.</title>
        <authorList>
            <consortium name="US DOE Joint Genome Institute"/>
            <person name="Lucas S."/>
            <person name="Han J."/>
            <person name="Lapidus A."/>
            <person name="Cheng J.-F."/>
            <person name="Goodwin L."/>
            <person name="Pitluck S."/>
            <person name="Peters L."/>
            <person name="Ovchinnikova G."/>
            <person name="Teshima H."/>
            <person name="Detter J.C."/>
            <person name="Han C."/>
            <person name="Tapia R."/>
            <person name="Land M."/>
            <person name="Hauser L."/>
            <person name="Kyrpides N."/>
            <person name="Ivanova N."/>
            <person name="Pagani I."/>
            <person name="Parshina S."/>
            <person name="Plugge C."/>
            <person name="Muyzer G."/>
            <person name="Kuever J."/>
            <person name="Ivanova A."/>
            <person name="Nazina T."/>
            <person name="Klenk H.-P."/>
            <person name="Brambilla E."/>
            <person name="Spring S."/>
            <person name="Stams A.F."/>
            <person name="Woyke T."/>
        </authorList>
    </citation>
    <scope>NUCLEOTIDE SEQUENCE [LARGE SCALE GENOMIC DNA]</scope>
    <source>
        <strain evidence="10 11">DSM 7213</strain>
    </source>
</reference>
<dbReference type="InterPro" id="IPR006095">
    <property type="entry name" value="Glu/Leu/Phe/Val/Trp_DH"/>
</dbReference>
<evidence type="ECO:0000313" key="10">
    <source>
        <dbReference type="EMBL" id="AGL03824.1"/>
    </source>
</evidence>
<keyword evidence="11" id="KW-1185">Reference proteome</keyword>
<name>R4KMB2_9FIRM</name>
<keyword evidence="6" id="KW-0547">Nucleotide-binding</keyword>
<dbReference type="CDD" id="cd01076">
    <property type="entry name" value="NAD_bind_1_Glu_DH"/>
    <property type="match status" value="1"/>
</dbReference>
<dbReference type="InterPro" id="IPR014362">
    <property type="entry name" value="Glu_DH"/>
</dbReference>
<keyword evidence="6" id="KW-0520">NAD</keyword>
<evidence type="ECO:0000256" key="1">
    <source>
        <dbReference type="ARBA" id="ARBA00006382"/>
    </source>
</evidence>
<dbReference type="STRING" id="767817.Desgi_4597"/>
<evidence type="ECO:0000256" key="3">
    <source>
        <dbReference type="ARBA" id="ARBA00023002"/>
    </source>
</evidence>
<dbReference type="SUPFAM" id="SSF53223">
    <property type="entry name" value="Aminoacid dehydrogenase-like, N-terminal domain"/>
    <property type="match status" value="1"/>
</dbReference>
<evidence type="ECO:0000256" key="5">
    <source>
        <dbReference type="PIRSR" id="PIRSR000185-1"/>
    </source>
</evidence>
<dbReference type="InterPro" id="IPR006097">
    <property type="entry name" value="Glu/Leu/Phe/Val/Trp_DH_dimer"/>
</dbReference>
<feature type="domain" description="Glutamate/phenylalanine/leucine/valine/L-tryptophan dehydrogenase C-terminal" evidence="9">
    <location>
        <begin position="183"/>
        <end position="414"/>
    </location>
</feature>
<dbReference type="PANTHER" id="PTHR11606">
    <property type="entry name" value="GLUTAMATE DEHYDROGENASE"/>
    <property type="match status" value="1"/>
</dbReference>
<gene>
    <name evidence="10" type="ORF">Desgi_4597</name>
</gene>
<feature type="binding site" evidence="6">
    <location>
        <position position="70"/>
    </location>
    <ligand>
        <name>substrate</name>
    </ligand>
</feature>
<dbReference type="Gene3D" id="3.40.50.720">
    <property type="entry name" value="NAD(P)-binding Rossmann-like Domain"/>
    <property type="match status" value="1"/>
</dbReference>
<evidence type="ECO:0000256" key="7">
    <source>
        <dbReference type="PIRSR" id="PIRSR000185-3"/>
    </source>
</evidence>
<keyword evidence="3 4" id="KW-0560">Oxidoreductase</keyword>
<dbReference type="GO" id="GO:0006538">
    <property type="term" value="P:L-glutamate catabolic process"/>
    <property type="evidence" value="ECO:0007669"/>
    <property type="project" value="TreeGrafter"/>
</dbReference>
<accession>R4KMB2</accession>
<evidence type="ECO:0000256" key="2">
    <source>
        <dbReference type="ARBA" id="ARBA00012896"/>
    </source>
</evidence>
<evidence type="ECO:0000256" key="6">
    <source>
        <dbReference type="PIRSR" id="PIRSR000185-2"/>
    </source>
</evidence>
<dbReference type="AlphaFoldDB" id="R4KMB2"/>
<feature type="binding site" evidence="6">
    <location>
        <position position="349"/>
    </location>
    <ligand>
        <name>substrate</name>
    </ligand>
</feature>
<dbReference type="EMBL" id="CP003273">
    <property type="protein sequence ID" value="AGL03824.1"/>
    <property type="molecule type" value="Genomic_DNA"/>
</dbReference>
<dbReference type="RefSeq" id="WP_006522332.1">
    <property type="nucleotide sequence ID" value="NC_021184.1"/>
</dbReference>
<feature type="binding site" evidence="6">
    <location>
        <position position="190"/>
    </location>
    <ligand>
        <name>NAD(+)</name>
        <dbReference type="ChEBI" id="CHEBI:57540"/>
    </ligand>
</feature>
<evidence type="ECO:0000256" key="8">
    <source>
        <dbReference type="RuleBase" id="RU004417"/>
    </source>
</evidence>